<dbReference type="Pfam" id="PF01281">
    <property type="entry name" value="Ribosomal_L9_N"/>
    <property type="match status" value="1"/>
</dbReference>
<accession>A0A1F5B0X9</accession>
<dbReference type="AlphaFoldDB" id="A0A1F5B0X9"/>
<comment type="caution">
    <text evidence="9">The sequence shown here is derived from an EMBL/GenBank/DDBJ whole genome shotgun (WGS) entry which is preliminary data.</text>
</comment>
<dbReference type="GO" id="GO:0006412">
    <property type="term" value="P:translation"/>
    <property type="evidence" value="ECO:0007669"/>
    <property type="project" value="UniProtKB-UniRule"/>
</dbReference>
<dbReference type="Gene3D" id="3.10.430.100">
    <property type="entry name" value="Ribosomal protein L9, C-terminal domain"/>
    <property type="match status" value="1"/>
</dbReference>
<comment type="function">
    <text evidence="7">Binds to the 23S rRNA.</text>
</comment>
<evidence type="ECO:0000256" key="7">
    <source>
        <dbReference type="HAMAP-Rule" id="MF_00503"/>
    </source>
</evidence>
<dbReference type="GO" id="GO:1990904">
    <property type="term" value="C:ribonucleoprotein complex"/>
    <property type="evidence" value="ECO:0007669"/>
    <property type="project" value="UniProtKB-KW"/>
</dbReference>
<dbReference type="InterPro" id="IPR009027">
    <property type="entry name" value="Ribosomal_bL9/RNase_H1_N"/>
</dbReference>
<keyword evidence="3 7" id="KW-0694">RNA-binding</keyword>
<sequence>MKIVLQKDVKGVGKKGDVKEVSDGYGRNFLLKNKLAILATEGALHVVRALKETREQREKREKEQSEAMIKKLAATPLKTTMKVGTEGSSFGSVSVAKILTLLKEKGIVLDKSQIVLDHTIKTLGVHEIPVRLDHGYEGHITLTIEKE</sequence>
<evidence type="ECO:0000256" key="2">
    <source>
        <dbReference type="ARBA" id="ARBA00022730"/>
    </source>
</evidence>
<evidence type="ECO:0000313" key="9">
    <source>
        <dbReference type="EMBL" id="OGD24194.1"/>
    </source>
</evidence>
<comment type="similarity">
    <text evidence="1 7">Belongs to the bacterial ribosomal protein bL9 family.</text>
</comment>
<dbReference type="InterPro" id="IPR020069">
    <property type="entry name" value="Ribosomal_bL9_C"/>
</dbReference>
<evidence type="ECO:0000313" key="10">
    <source>
        <dbReference type="Proteomes" id="UP000176639"/>
    </source>
</evidence>
<dbReference type="GO" id="GO:0019843">
    <property type="term" value="F:rRNA binding"/>
    <property type="evidence" value="ECO:0007669"/>
    <property type="project" value="UniProtKB-UniRule"/>
</dbReference>
<keyword evidence="4 7" id="KW-0689">Ribosomal protein</keyword>
<keyword evidence="5 7" id="KW-0687">Ribonucleoprotein</keyword>
<dbReference type="Gene3D" id="3.40.5.10">
    <property type="entry name" value="Ribosomal protein L9, N-terminal domain"/>
    <property type="match status" value="1"/>
</dbReference>
<dbReference type="GO" id="GO:0003735">
    <property type="term" value="F:structural constituent of ribosome"/>
    <property type="evidence" value="ECO:0007669"/>
    <property type="project" value="InterPro"/>
</dbReference>
<dbReference type="PROSITE" id="PS00651">
    <property type="entry name" value="RIBOSOMAL_L9"/>
    <property type="match status" value="1"/>
</dbReference>
<evidence type="ECO:0000256" key="4">
    <source>
        <dbReference type="ARBA" id="ARBA00022980"/>
    </source>
</evidence>
<keyword evidence="2 7" id="KW-0699">rRNA-binding</keyword>
<dbReference type="EMBL" id="MEYI01000010">
    <property type="protein sequence ID" value="OGD24194.1"/>
    <property type="molecule type" value="Genomic_DNA"/>
</dbReference>
<proteinExistence type="inferred from homology"/>
<dbReference type="Proteomes" id="UP000176639">
    <property type="component" value="Unassembled WGS sequence"/>
</dbReference>
<dbReference type="HAMAP" id="MF_00503">
    <property type="entry name" value="Ribosomal_bL9"/>
    <property type="match status" value="1"/>
</dbReference>
<protein>
    <recommendedName>
        <fullName evidence="6 7">Large ribosomal subunit protein bL9</fullName>
    </recommendedName>
</protein>
<dbReference type="InterPro" id="IPR020070">
    <property type="entry name" value="Ribosomal_bL9_N"/>
</dbReference>
<feature type="domain" description="Ribosomal protein L9" evidence="8">
    <location>
        <begin position="13"/>
        <end position="40"/>
    </location>
</feature>
<gene>
    <name evidence="7" type="primary">rplI</name>
    <name evidence="9" type="ORF">A2Z10_03035</name>
</gene>
<dbReference type="GO" id="GO:0005840">
    <property type="term" value="C:ribosome"/>
    <property type="evidence" value="ECO:0007669"/>
    <property type="project" value="UniProtKB-KW"/>
</dbReference>
<dbReference type="InterPro" id="IPR000244">
    <property type="entry name" value="Ribosomal_bL9"/>
</dbReference>
<evidence type="ECO:0000256" key="6">
    <source>
        <dbReference type="ARBA" id="ARBA00035292"/>
    </source>
</evidence>
<dbReference type="InterPro" id="IPR020594">
    <property type="entry name" value="Ribosomal_bL9_bac/chp"/>
</dbReference>
<dbReference type="InterPro" id="IPR036791">
    <property type="entry name" value="Ribosomal_bL9_C_sf"/>
</dbReference>
<name>A0A1F5B0X9_9BACT</name>
<dbReference type="SUPFAM" id="SSF55658">
    <property type="entry name" value="L9 N-domain-like"/>
    <property type="match status" value="1"/>
</dbReference>
<dbReference type="InterPro" id="IPR036935">
    <property type="entry name" value="Ribosomal_bL9_N_sf"/>
</dbReference>
<evidence type="ECO:0000256" key="1">
    <source>
        <dbReference type="ARBA" id="ARBA00010605"/>
    </source>
</evidence>
<organism evidence="9 10">
    <name type="scientific">Candidatus Azambacteria bacterium RBG_16_47_10</name>
    <dbReference type="NCBI Taxonomy" id="1797292"/>
    <lineage>
        <taxon>Bacteria</taxon>
        <taxon>Candidatus Azamiibacteriota</taxon>
    </lineage>
</organism>
<reference evidence="9 10" key="1">
    <citation type="journal article" date="2016" name="Nat. Commun.">
        <title>Thousands of microbial genomes shed light on interconnected biogeochemical processes in an aquifer system.</title>
        <authorList>
            <person name="Anantharaman K."/>
            <person name="Brown C.T."/>
            <person name="Hug L.A."/>
            <person name="Sharon I."/>
            <person name="Castelle C.J."/>
            <person name="Probst A.J."/>
            <person name="Thomas B.C."/>
            <person name="Singh A."/>
            <person name="Wilkins M.J."/>
            <person name="Karaoz U."/>
            <person name="Brodie E.L."/>
            <person name="Williams K.H."/>
            <person name="Hubbard S.S."/>
            <person name="Banfield J.F."/>
        </authorList>
    </citation>
    <scope>NUCLEOTIDE SEQUENCE [LARGE SCALE GENOMIC DNA]</scope>
</reference>
<evidence type="ECO:0000259" key="8">
    <source>
        <dbReference type="PROSITE" id="PS00651"/>
    </source>
</evidence>
<dbReference type="NCBIfam" id="TIGR00158">
    <property type="entry name" value="L9"/>
    <property type="match status" value="1"/>
</dbReference>
<evidence type="ECO:0000256" key="3">
    <source>
        <dbReference type="ARBA" id="ARBA00022884"/>
    </source>
</evidence>
<dbReference type="PANTHER" id="PTHR21368">
    <property type="entry name" value="50S RIBOSOMAL PROTEIN L9"/>
    <property type="match status" value="1"/>
</dbReference>
<evidence type="ECO:0000256" key="5">
    <source>
        <dbReference type="ARBA" id="ARBA00023274"/>
    </source>
</evidence>
<dbReference type="Pfam" id="PF03948">
    <property type="entry name" value="Ribosomal_L9_C"/>
    <property type="match status" value="1"/>
</dbReference>
<dbReference type="SUPFAM" id="SSF55653">
    <property type="entry name" value="Ribosomal protein L9 C-domain"/>
    <property type="match status" value="1"/>
</dbReference>